<feature type="compositionally biased region" description="Low complexity" evidence="5">
    <location>
        <begin position="62"/>
        <end position="85"/>
    </location>
</feature>
<dbReference type="InterPro" id="IPR027417">
    <property type="entry name" value="P-loop_NTPase"/>
</dbReference>
<feature type="domain" description="ABC transporter" evidence="6">
    <location>
        <begin position="95"/>
        <end position="335"/>
    </location>
</feature>
<reference evidence="7 8" key="1">
    <citation type="journal article" date="2014" name="Int. J. Syst. Evol. Microbiol.">
        <title>Arthrobacter pityocampae sp. nov., isolated from Thaumetopoea pityocampa (Lep., Thaumetopoeidae).</title>
        <authorList>
            <person name="Ince I.A."/>
            <person name="Demirbag Z."/>
            <person name="Kati H."/>
        </authorList>
    </citation>
    <scope>NUCLEOTIDE SEQUENCE [LARGE SCALE GENOMIC DNA]</scope>
    <source>
        <strain evidence="7 8">Tp2</strain>
    </source>
</reference>
<dbReference type="PROSITE" id="PS50893">
    <property type="entry name" value="ABC_TRANSPORTER_2"/>
    <property type="match status" value="1"/>
</dbReference>
<comment type="similarity">
    <text evidence="1">Belongs to the ABC transporter superfamily.</text>
</comment>
<dbReference type="AlphaFoldDB" id="A0A2S5ITS8"/>
<feature type="compositionally biased region" description="Low complexity" evidence="5">
    <location>
        <begin position="21"/>
        <end position="31"/>
    </location>
</feature>
<feature type="region of interest" description="Disordered" evidence="5">
    <location>
        <begin position="1"/>
        <end position="87"/>
    </location>
</feature>
<proteinExistence type="inferred from homology"/>
<dbReference type="SUPFAM" id="SSF52540">
    <property type="entry name" value="P-loop containing nucleoside triphosphate hydrolases"/>
    <property type="match status" value="1"/>
</dbReference>
<dbReference type="Pfam" id="PF00005">
    <property type="entry name" value="ABC_tran"/>
    <property type="match status" value="1"/>
</dbReference>
<evidence type="ECO:0000256" key="3">
    <source>
        <dbReference type="ARBA" id="ARBA00022741"/>
    </source>
</evidence>
<evidence type="ECO:0000256" key="4">
    <source>
        <dbReference type="ARBA" id="ARBA00022840"/>
    </source>
</evidence>
<comment type="caution">
    <text evidence="7">The sequence shown here is derived from an EMBL/GenBank/DDBJ whole genome shotgun (WGS) entry which is preliminary data.</text>
</comment>
<name>A0A2S5ITS8_9MICC</name>
<protein>
    <recommendedName>
        <fullName evidence="6">ABC transporter domain-containing protein</fullName>
    </recommendedName>
</protein>
<keyword evidence="8" id="KW-1185">Reference proteome</keyword>
<organism evidence="7 8">
    <name type="scientific">Arthrobacter pityocampae</name>
    <dbReference type="NCBI Taxonomy" id="547334"/>
    <lineage>
        <taxon>Bacteria</taxon>
        <taxon>Bacillati</taxon>
        <taxon>Actinomycetota</taxon>
        <taxon>Actinomycetes</taxon>
        <taxon>Micrococcales</taxon>
        <taxon>Micrococcaceae</taxon>
        <taxon>Arthrobacter</taxon>
    </lineage>
</organism>
<evidence type="ECO:0000256" key="1">
    <source>
        <dbReference type="ARBA" id="ARBA00005417"/>
    </source>
</evidence>
<dbReference type="InterPro" id="IPR003593">
    <property type="entry name" value="AAA+_ATPase"/>
</dbReference>
<keyword evidence="3" id="KW-0547">Nucleotide-binding</keyword>
<dbReference type="PANTHER" id="PTHR43335">
    <property type="entry name" value="ABC TRANSPORTER, ATP-BINDING PROTEIN"/>
    <property type="match status" value="1"/>
</dbReference>
<dbReference type="OrthoDB" id="4927383at2"/>
<gene>
    <name evidence="7" type="ORF">C4K88_16030</name>
</gene>
<keyword evidence="2" id="KW-0813">Transport</keyword>
<evidence type="ECO:0000313" key="8">
    <source>
        <dbReference type="Proteomes" id="UP000239297"/>
    </source>
</evidence>
<dbReference type="SMART" id="SM00382">
    <property type="entry name" value="AAA"/>
    <property type="match status" value="1"/>
</dbReference>
<dbReference type="Gene3D" id="3.40.50.300">
    <property type="entry name" value="P-loop containing nucleotide triphosphate hydrolases"/>
    <property type="match status" value="1"/>
</dbReference>
<dbReference type="EMBL" id="PRKW01000007">
    <property type="protein sequence ID" value="PPB47973.1"/>
    <property type="molecule type" value="Genomic_DNA"/>
</dbReference>
<evidence type="ECO:0000256" key="5">
    <source>
        <dbReference type="SAM" id="MobiDB-lite"/>
    </source>
</evidence>
<evidence type="ECO:0000313" key="7">
    <source>
        <dbReference type="EMBL" id="PPB47973.1"/>
    </source>
</evidence>
<feature type="compositionally biased region" description="Low complexity" evidence="5">
    <location>
        <begin position="44"/>
        <end position="54"/>
    </location>
</feature>
<dbReference type="GO" id="GO:0016887">
    <property type="term" value="F:ATP hydrolysis activity"/>
    <property type="evidence" value="ECO:0007669"/>
    <property type="project" value="InterPro"/>
</dbReference>
<accession>A0A2S5ITS8</accession>
<keyword evidence="4" id="KW-0067">ATP-binding</keyword>
<dbReference type="GO" id="GO:0005524">
    <property type="term" value="F:ATP binding"/>
    <property type="evidence" value="ECO:0007669"/>
    <property type="project" value="UniProtKB-KW"/>
</dbReference>
<sequence length="363" mass="37203">MTTSPQHDSAVPAPATPKSNPSASAVSEPAFPAVPAPATPKSNPSASAVSEPALPAVPAPATPESIPSASAPSEPALPALPAPATRESDLPVPALSVEGLTLRAGKRTVFEDVTFEVPAGSLAVLAGPSGTGKTALALALAGRLVPTAGRAVVLGLALPRRAGAVRRRVGFTGNNTVVPLDETLTVRHHVADALKLAAPWWKPGASREQVDRVITTANNLLGALEEAFGDDPAAAALAQARLHRSELVRDVSPVARLTLGIALALIPCPDVLVVDDVDRLRTADERRAAWAALLAVERTRRDDAAPLTLVATCQDSRELAGLRDDAGARISALPLRDVVHVLGADPIPAASPEPSAPTASEIR</sequence>
<dbReference type="Proteomes" id="UP000239297">
    <property type="component" value="Unassembled WGS sequence"/>
</dbReference>
<evidence type="ECO:0000256" key="2">
    <source>
        <dbReference type="ARBA" id="ARBA00022448"/>
    </source>
</evidence>
<dbReference type="InterPro" id="IPR003439">
    <property type="entry name" value="ABC_transporter-like_ATP-bd"/>
</dbReference>
<evidence type="ECO:0000259" key="6">
    <source>
        <dbReference type="PROSITE" id="PS50893"/>
    </source>
</evidence>